<sequence>EKRQRGQIRFWGFVMVYLFQVIVRLLIVALWSPKVKVDIHVSSKKIEGSLIYPLVRMRARTHTQIYIYIYIYMIRPHVNFSLVYAFFILLSGRSYVVLLMVGYFLALLLVFYLEHDWHMVSYPSRAILRLSDLGRAAGQLYPFALLGSSSVVGRSQHYLVP</sequence>
<comment type="caution">
    <text evidence="2">The sequence shown here is derived from an EMBL/GenBank/DDBJ whole genome shotgun (WGS) entry which is preliminary data.</text>
</comment>
<dbReference type="OrthoDB" id="10572256at2759"/>
<keyword evidence="1" id="KW-1133">Transmembrane helix</keyword>
<feature type="non-terminal residue" evidence="2">
    <location>
        <position position="1"/>
    </location>
</feature>
<dbReference type="AlphaFoldDB" id="A0A2P5E0M9"/>
<gene>
    <name evidence="2" type="ORF">PanWU01x14_016050</name>
</gene>
<proteinExistence type="predicted"/>
<feature type="transmembrane region" description="Helical" evidence="1">
    <location>
        <begin position="12"/>
        <end position="32"/>
    </location>
</feature>
<evidence type="ECO:0000313" key="2">
    <source>
        <dbReference type="EMBL" id="PON79104.1"/>
    </source>
</evidence>
<keyword evidence="3" id="KW-1185">Reference proteome</keyword>
<reference evidence="3" key="1">
    <citation type="submission" date="2016-06" db="EMBL/GenBank/DDBJ databases">
        <title>Parallel loss of symbiosis genes in relatives of nitrogen-fixing non-legume Parasponia.</title>
        <authorList>
            <person name="Van Velzen R."/>
            <person name="Holmer R."/>
            <person name="Bu F."/>
            <person name="Rutten L."/>
            <person name="Van Zeijl A."/>
            <person name="Liu W."/>
            <person name="Santuari L."/>
            <person name="Cao Q."/>
            <person name="Sharma T."/>
            <person name="Shen D."/>
            <person name="Roswanjaya Y."/>
            <person name="Wardhani T."/>
            <person name="Kalhor M.S."/>
            <person name="Jansen J."/>
            <person name="Van den Hoogen J."/>
            <person name="Gungor B."/>
            <person name="Hartog M."/>
            <person name="Hontelez J."/>
            <person name="Verver J."/>
            <person name="Yang W.-C."/>
            <person name="Schijlen E."/>
            <person name="Repin R."/>
            <person name="Schilthuizen M."/>
            <person name="Schranz E."/>
            <person name="Heidstra R."/>
            <person name="Miyata K."/>
            <person name="Fedorova E."/>
            <person name="Kohlen W."/>
            <person name="Bisseling T."/>
            <person name="Smit S."/>
            <person name="Geurts R."/>
        </authorList>
    </citation>
    <scope>NUCLEOTIDE SEQUENCE [LARGE SCALE GENOMIC DNA]</scope>
    <source>
        <strain evidence="3">cv. WU1-14</strain>
    </source>
</reference>
<organism evidence="2 3">
    <name type="scientific">Parasponia andersonii</name>
    <name type="common">Sponia andersonii</name>
    <dbReference type="NCBI Taxonomy" id="3476"/>
    <lineage>
        <taxon>Eukaryota</taxon>
        <taxon>Viridiplantae</taxon>
        <taxon>Streptophyta</taxon>
        <taxon>Embryophyta</taxon>
        <taxon>Tracheophyta</taxon>
        <taxon>Spermatophyta</taxon>
        <taxon>Magnoliopsida</taxon>
        <taxon>eudicotyledons</taxon>
        <taxon>Gunneridae</taxon>
        <taxon>Pentapetalae</taxon>
        <taxon>rosids</taxon>
        <taxon>fabids</taxon>
        <taxon>Rosales</taxon>
        <taxon>Cannabaceae</taxon>
        <taxon>Parasponia</taxon>
    </lineage>
</organism>
<keyword evidence="1" id="KW-0812">Transmembrane</keyword>
<dbReference type="EMBL" id="JXTB01000006">
    <property type="protein sequence ID" value="PON79104.1"/>
    <property type="molecule type" value="Genomic_DNA"/>
</dbReference>
<feature type="transmembrane region" description="Helical" evidence="1">
    <location>
        <begin position="95"/>
        <end position="113"/>
    </location>
</feature>
<evidence type="ECO:0000313" key="3">
    <source>
        <dbReference type="Proteomes" id="UP000237105"/>
    </source>
</evidence>
<feature type="transmembrane region" description="Helical" evidence="1">
    <location>
        <begin position="65"/>
        <end position="88"/>
    </location>
</feature>
<protein>
    <submittedName>
        <fullName evidence="2">Uncharacterized protein</fullName>
    </submittedName>
</protein>
<keyword evidence="1" id="KW-0472">Membrane</keyword>
<accession>A0A2P5E0M9</accession>
<evidence type="ECO:0000256" key="1">
    <source>
        <dbReference type="SAM" id="Phobius"/>
    </source>
</evidence>
<dbReference type="Proteomes" id="UP000237105">
    <property type="component" value="Unassembled WGS sequence"/>
</dbReference>
<name>A0A2P5E0M9_PARAD</name>